<evidence type="ECO:0000256" key="6">
    <source>
        <dbReference type="ARBA" id="ARBA00023235"/>
    </source>
</evidence>
<dbReference type="PANTHER" id="PTHR43493:SF5">
    <property type="entry name" value="DNA GYRASE SUBUNIT A, CHLOROPLASTIC_MITOCHONDRIAL"/>
    <property type="match status" value="1"/>
</dbReference>
<dbReference type="Gene3D" id="3.90.199.10">
    <property type="entry name" value="Topoisomerase II, domain 5"/>
    <property type="match status" value="1"/>
</dbReference>
<comment type="similarity">
    <text evidence="2">Belongs to the type II topoisomerase GyrA/ParC subunit family.</text>
</comment>
<dbReference type="InterPro" id="IPR013760">
    <property type="entry name" value="Topo_IIA-like_dom_sf"/>
</dbReference>
<dbReference type="InterPro" id="IPR013758">
    <property type="entry name" value="Topo_IIA_A/C_ab"/>
</dbReference>
<dbReference type="InterPro" id="IPR002205">
    <property type="entry name" value="Topo_IIA_dom_A"/>
</dbReference>
<dbReference type="SMART" id="SM00434">
    <property type="entry name" value="TOP4c"/>
    <property type="match status" value="1"/>
</dbReference>
<dbReference type="GO" id="GO:0005737">
    <property type="term" value="C:cytoplasm"/>
    <property type="evidence" value="ECO:0007669"/>
    <property type="project" value="TreeGrafter"/>
</dbReference>
<name>A0A520KVE2_9EURY</name>
<protein>
    <recommendedName>
        <fullName evidence="3">DNA topoisomerase (ATP-hydrolyzing)</fullName>
        <ecNumber evidence="3">5.6.2.2</ecNumber>
    </recommendedName>
</protein>
<keyword evidence="4" id="KW-0799">Topoisomerase</keyword>
<dbReference type="Gene3D" id="3.30.1360.40">
    <property type="match status" value="1"/>
</dbReference>
<dbReference type="Proteomes" id="UP000320766">
    <property type="component" value="Unassembled WGS sequence"/>
</dbReference>
<evidence type="ECO:0000256" key="4">
    <source>
        <dbReference type="ARBA" id="ARBA00023029"/>
    </source>
</evidence>
<organism evidence="8 9">
    <name type="scientific">Candidatus Methanolliviera hydrocarbonicum</name>
    <dbReference type="NCBI Taxonomy" id="2491085"/>
    <lineage>
        <taxon>Archaea</taxon>
        <taxon>Methanobacteriati</taxon>
        <taxon>Methanobacteriota</taxon>
        <taxon>Candidatus Methanoliparia</taxon>
        <taxon>Candidatus Methanoliparales</taxon>
        <taxon>Candidatus Methanollivieraceae</taxon>
        <taxon>Candidatus Methanolliviera</taxon>
    </lineage>
</organism>
<dbReference type="SUPFAM" id="SSF56719">
    <property type="entry name" value="Type II DNA topoisomerase"/>
    <property type="match status" value="1"/>
</dbReference>
<dbReference type="PANTHER" id="PTHR43493">
    <property type="entry name" value="DNA GYRASE/TOPOISOMERASE SUBUNIT A"/>
    <property type="match status" value="1"/>
</dbReference>
<evidence type="ECO:0000256" key="3">
    <source>
        <dbReference type="ARBA" id="ARBA00012895"/>
    </source>
</evidence>
<dbReference type="PROSITE" id="PS52040">
    <property type="entry name" value="TOPO_IIA"/>
    <property type="match status" value="1"/>
</dbReference>
<evidence type="ECO:0000256" key="5">
    <source>
        <dbReference type="ARBA" id="ARBA00023125"/>
    </source>
</evidence>
<feature type="domain" description="Topo IIA-type catalytic" evidence="7">
    <location>
        <begin position="30"/>
        <end position="329"/>
    </location>
</feature>
<sequence>MESILERDINKEVKSSYLDYAMSVIVSRAIPDVKDGLKPVQRRILYAMHEASLIHNKPHKKSARVVGDVLGKYHPHGDSSVYEALVRMSQEFSMRYPLVDGHGNFGSIDGDSPAAMRYTEVRLKDIAEEMLENLKKETVEFIPNFDESLKEPSYLPSKIPNLLINGVSGIAVGMATNMPPHNLSEVADGIIAYIDNPGISIEKLTTFIKAPDFPTGGIVYKKDLLSAYKTGRGTISVRGRVKVEEDGRRIVISEIPYQVNKSSLVEKIASLAREDKIKGIKDIRDESDREGLRITIELAKNANEEYVLSQLYKNTPLETTFGVNNMVLV</sequence>
<dbReference type="GO" id="GO:0005524">
    <property type="term" value="F:ATP binding"/>
    <property type="evidence" value="ECO:0007669"/>
    <property type="project" value="InterPro"/>
</dbReference>
<dbReference type="FunFam" id="3.30.1360.40:FF:000002">
    <property type="entry name" value="DNA gyrase subunit A"/>
    <property type="match status" value="1"/>
</dbReference>
<comment type="catalytic activity">
    <reaction evidence="1">
        <text>ATP-dependent breakage, passage and rejoining of double-stranded DNA.</text>
        <dbReference type="EC" id="5.6.2.2"/>
    </reaction>
</comment>
<dbReference type="EC" id="5.6.2.2" evidence="3"/>
<dbReference type="AlphaFoldDB" id="A0A520KVE2"/>
<accession>A0A520KVE2</accession>
<keyword evidence="5" id="KW-0238">DNA-binding</keyword>
<evidence type="ECO:0000256" key="2">
    <source>
        <dbReference type="ARBA" id="ARBA00008263"/>
    </source>
</evidence>
<comment type="caution">
    <text evidence="8">The sequence shown here is derived from an EMBL/GenBank/DDBJ whole genome shotgun (WGS) entry which is preliminary data.</text>
</comment>
<dbReference type="Pfam" id="PF00521">
    <property type="entry name" value="DNA_topoisoIV"/>
    <property type="match status" value="1"/>
</dbReference>
<dbReference type="GO" id="GO:0009330">
    <property type="term" value="C:DNA topoisomerase type II (double strand cut, ATP-hydrolyzing) complex"/>
    <property type="evidence" value="ECO:0007669"/>
    <property type="project" value="TreeGrafter"/>
</dbReference>
<dbReference type="FunFam" id="3.90.199.10:FF:000001">
    <property type="entry name" value="DNA gyrase subunit A"/>
    <property type="match status" value="1"/>
</dbReference>
<evidence type="ECO:0000313" key="8">
    <source>
        <dbReference type="EMBL" id="RZN67947.1"/>
    </source>
</evidence>
<dbReference type="CDD" id="cd00187">
    <property type="entry name" value="TOP4c"/>
    <property type="match status" value="1"/>
</dbReference>
<gene>
    <name evidence="8" type="ORF">EF807_06790</name>
</gene>
<evidence type="ECO:0000259" key="7">
    <source>
        <dbReference type="PROSITE" id="PS52040"/>
    </source>
</evidence>
<dbReference type="InterPro" id="IPR050220">
    <property type="entry name" value="Type_II_DNA_Topoisomerases"/>
</dbReference>
<dbReference type="GO" id="GO:0003677">
    <property type="term" value="F:DNA binding"/>
    <property type="evidence" value="ECO:0007669"/>
    <property type="project" value="UniProtKB-KW"/>
</dbReference>
<proteinExistence type="inferred from homology"/>
<keyword evidence="6" id="KW-0413">Isomerase</keyword>
<evidence type="ECO:0000313" key="9">
    <source>
        <dbReference type="Proteomes" id="UP000320766"/>
    </source>
</evidence>
<feature type="non-terminal residue" evidence="8">
    <location>
        <position position="329"/>
    </location>
</feature>
<reference evidence="8 9" key="1">
    <citation type="journal article" date="2019" name="Nat. Microbiol.">
        <title>Wide diversity of methane and short-chain alkane metabolisms in uncultured archaea.</title>
        <authorList>
            <person name="Borrel G."/>
            <person name="Adam P.S."/>
            <person name="McKay L.J."/>
            <person name="Chen L.X."/>
            <person name="Sierra-Garcia I.N."/>
            <person name="Sieber C.M."/>
            <person name="Letourneur Q."/>
            <person name="Ghozlane A."/>
            <person name="Andersen G.L."/>
            <person name="Li W.J."/>
            <person name="Hallam S.J."/>
            <person name="Muyzer G."/>
            <person name="de Oliveira V.M."/>
            <person name="Inskeep W.P."/>
            <person name="Banfield J.F."/>
            <person name="Gribaldo S."/>
        </authorList>
    </citation>
    <scope>NUCLEOTIDE SEQUENCE [LARGE SCALE GENOMIC DNA]</scope>
    <source>
        <strain evidence="8">NM1b</strain>
    </source>
</reference>
<evidence type="ECO:0000256" key="1">
    <source>
        <dbReference type="ARBA" id="ARBA00000185"/>
    </source>
</evidence>
<dbReference type="GO" id="GO:0006265">
    <property type="term" value="P:DNA topological change"/>
    <property type="evidence" value="ECO:0007669"/>
    <property type="project" value="InterPro"/>
</dbReference>
<dbReference type="GO" id="GO:0003918">
    <property type="term" value="F:DNA topoisomerase type II (double strand cut, ATP-hydrolyzing) activity"/>
    <property type="evidence" value="ECO:0007669"/>
    <property type="project" value="UniProtKB-EC"/>
</dbReference>
<dbReference type="EMBL" id="RXIL01000121">
    <property type="protein sequence ID" value="RZN67947.1"/>
    <property type="molecule type" value="Genomic_DNA"/>
</dbReference>